<dbReference type="PRINTS" id="PR01217">
    <property type="entry name" value="PRICHEXTENSN"/>
</dbReference>
<feature type="region of interest" description="Disordered" evidence="1">
    <location>
        <begin position="41"/>
        <end position="173"/>
    </location>
</feature>
<comment type="caution">
    <text evidence="3">The sequence shown here is derived from an EMBL/GenBank/DDBJ whole genome shotgun (WGS) entry which is preliminary data.</text>
</comment>
<dbReference type="RefSeq" id="WP_205259253.1">
    <property type="nucleotide sequence ID" value="NZ_JAERWK010000005.1"/>
</dbReference>
<sequence>MMHPVGPESSRTYWMRRLLVVAAAVIVLIGVVWFLINRSAARSSGSSDPGSAAVAGSTSSRPSLTGVLATPPTTPTPTTPTPPTTPSTTETPSTTGSEAAPSTTETSAPPAADTTTVTDPAATTDPAAPAEPAASDAGQPTSDPAAAPTPEPPPADQPTAAPAPEPPAPSYDEQGRLLCADAMLSVVASSAQPQWAPGSQPVLGMTVTNTGGQACVRDLSGPLQVYTVLDANGGHVWSTADCFPGTGTDVRELAPGASAQFSVRWSGTTSTPGCTGDRVVVGPGAYSVVAAIGGLAGTPAGFTVG</sequence>
<dbReference type="AlphaFoldDB" id="A0A939C0Q8"/>
<evidence type="ECO:0000256" key="2">
    <source>
        <dbReference type="SAM" id="Phobius"/>
    </source>
</evidence>
<name>A0A939C0Q8_9ACTN</name>
<keyword evidence="2" id="KW-1133">Transmembrane helix</keyword>
<evidence type="ECO:0000313" key="4">
    <source>
        <dbReference type="Proteomes" id="UP000663792"/>
    </source>
</evidence>
<accession>A0A939C0Q8</accession>
<gene>
    <name evidence="3" type="ORF">JL106_03270</name>
</gene>
<dbReference type="EMBL" id="JAERWK010000005">
    <property type="protein sequence ID" value="MBM9466299.1"/>
    <property type="molecule type" value="Genomic_DNA"/>
</dbReference>
<feature type="compositionally biased region" description="Low complexity" evidence="1">
    <location>
        <begin position="86"/>
        <end position="146"/>
    </location>
</feature>
<feature type="compositionally biased region" description="Pro residues" evidence="1">
    <location>
        <begin position="147"/>
        <end position="169"/>
    </location>
</feature>
<reference evidence="3" key="1">
    <citation type="submission" date="2021-01" db="EMBL/GenBank/DDBJ databases">
        <title>YIM 132084 draft genome.</title>
        <authorList>
            <person name="An D."/>
        </authorList>
    </citation>
    <scope>NUCLEOTIDE SEQUENCE</scope>
    <source>
        <strain evidence="3">YIM 132084</strain>
    </source>
</reference>
<evidence type="ECO:0000313" key="3">
    <source>
        <dbReference type="EMBL" id="MBM9466299.1"/>
    </source>
</evidence>
<evidence type="ECO:0008006" key="5">
    <source>
        <dbReference type="Google" id="ProtNLM"/>
    </source>
</evidence>
<dbReference type="Proteomes" id="UP000663792">
    <property type="component" value="Unassembled WGS sequence"/>
</dbReference>
<proteinExistence type="predicted"/>
<feature type="transmembrane region" description="Helical" evidence="2">
    <location>
        <begin position="18"/>
        <end position="36"/>
    </location>
</feature>
<keyword evidence="2" id="KW-0472">Membrane</keyword>
<protein>
    <recommendedName>
        <fullName evidence="5">DUF4232 domain-containing protein</fullName>
    </recommendedName>
</protein>
<keyword evidence="2" id="KW-0812">Transmembrane</keyword>
<evidence type="ECO:0000256" key="1">
    <source>
        <dbReference type="SAM" id="MobiDB-lite"/>
    </source>
</evidence>
<organism evidence="3 4">
    <name type="scientific">Nakamurella leprariae</name>
    <dbReference type="NCBI Taxonomy" id="2803911"/>
    <lineage>
        <taxon>Bacteria</taxon>
        <taxon>Bacillati</taxon>
        <taxon>Actinomycetota</taxon>
        <taxon>Actinomycetes</taxon>
        <taxon>Nakamurellales</taxon>
        <taxon>Nakamurellaceae</taxon>
        <taxon>Nakamurella</taxon>
    </lineage>
</organism>
<keyword evidence="4" id="KW-1185">Reference proteome</keyword>
<feature type="compositionally biased region" description="Pro residues" evidence="1">
    <location>
        <begin position="72"/>
        <end position="85"/>
    </location>
</feature>